<evidence type="ECO:0000313" key="4">
    <source>
        <dbReference type="Proteomes" id="UP000281171"/>
    </source>
</evidence>
<dbReference type="Proteomes" id="UP000281171">
    <property type="component" value="Unassembled WGS sequence"/>
</dbReference>
<proteinExistence type="predicted"/>
<evidence type="ECO:0000256" key="2">
    <source>
        <dbReference type="SAM" id="SignalP"/>
    </source>
</evidence>
<feature type="chain" id="PRO_5017946943" evidence="2">
    <location>
        <begin position="42"/>
        <end position="204"/>
    </location>
</feature>
<gene>
    <name evidence="3" type="ORF">EBQ24_10020</name>
</gene>
<feature type="region of interest" description="Disordered" evidence="1">
    <location>
        <begin position="42"/>
        <end position="63"/>
    </location>
</feature>
<comment type="caution">
    <text evidence="3">The sequence shown here is derived from an EMBL/GenBank/DDBJ whole genome shotgun (WGS) entry which is preliminary data.</text>
</comment>
<dbReference type="EMBL" id="RDQK01000025">
    <property type="protein sequence ID" value="RMX07099.1"/>
    <property type="molecule type" value="Genomic_DNA"/>
</dbReference>
<protein>
    <submittedName>
        <fullName evidence="3">Uncharacterized protein</fullName>
    </submittedName>
</protein>
<evidence type="ECO:0000313" key="3">
    <source>
        <dbReference type="EMBL" id="RMX07099.1"/>
    </source>
</evidence>
<dbReference type="AlphaFoldDB" id="A0A3M6QWY5"/>
<accession>A0A3M6QWY5</accession>
<feature type="signal peptide" evidence="2">
    <location>
        <begin position="1"/>
        <end position="41"/>
    </location>
</feature>
<reference evidence="3 4" key="1">
    <citation type="submission" date="2018-10" db="EMBL/GenBank/DDBJ databases">
        <title>Comamonadaceae CDC group NO-1 genome sequencing and assembly.</title>
        <authorList>
            <person name="Bernier A.-M."/>
            <person name="Bernard K."/>
        </authorList>
    </citation>
    <scope>NUCLEOTIDE SEQUENCE [LARGE SCALE GENOMIC DNA]</scope>
    <source>
        <strain evidence="3 4">NML180581</strain>
    </source>
</reference>
<sequence length="204" mass="22455">MLFEVPLFVPFLKEKSAVKTLLRLGLIALALMCSAWGSAQASGARGQPAQPSPSPASAKAERRIQPQDGYWRWDMGSAQASATCMPGLVESLQRLLPQQRGEHIGFQKPFHPAQLLGHPGVQWQQRGPNHFIASARGVQVQGLALPLDVQYELRVLSPSRMSGQGVVHMQLWQPCAVSAPFHFERAREKPSAKPGTQNYKSKEK</sequence>
<name>A0A3M6QWY5_9BURK</name>
<keyword evidence="2" id="KW-0732">Signal</keyword>
<evidence type="ECO:0000256" key="1">
    <source>
        <dbReference type="SAM" id="MobiDB-lite"/>
    </source>
</evidence>
<organism evidence="3 4">
    <name type="scientific">Allofranklinella schreckenbergeri</name>
    <dbReference type="NCBI Taxonomy" id="1076744"/>
    <lineage>
        <taxon>Bacteria</taxon>
        <taxon>Pseudomonadati</taxon>
        <taxon>Pseudomonadota</taxon>
        <taxon>Betaproteobacteria</taxon>
        <taxon>Burkholderiales</taxon>
        <taxon>Comamonadaceae</taxon>
        <taxon>Allofranklinella</taxon>
    </lineage>
</organism>